<sequence>MSILKHARASEIMTKVNKGHYVTNNKFQNYGELATDSIMGQQAEADRRLLKILALKKKKA</sequence>
<evidence type="ECO:0000313" key="1">
    <source>
        <dbReference type="EMBL" id="SVE46881.1"/>
    </source>
</evidence>
<gene>
    <name evidence="1" type="ORF">METZ01_LOCUS499735</name>
</gene>
<accession>A0A383DQV7</accession>
<proteinExistence type="predicted"/>
<reference evidence="1" key="1">
    <citation type="submission" date="2018-05" db="EMBL/GenBank/DDBJ databases">
        <authorList>
            <person name="Lanie J.A."/>
            <person name="Ng W.-L."/>
            <person name="Kazmierczak K.M."/>
            <person name="Andrzejewski T.M."/>
            <person name="Davidsen T.M."/>
            <person name="Wayne K.J."/>
            <person name="Tettelin H."/>
            <person name="Glass J.I."/>
            <person name="Rusch D."/>
            <person name="Podicherti R."/>
            <person name="Tsui H.-C.T."/>
            <person name="Winkler M.E."/>
        </authorList>
    </citation>
    <scope>NUCLEOTIDE SEQUENCE</scope>
</reference>
<dbReference type="AlphaFoldDB" id="A0A383DQV7"/>
<organism evidence="1">
    <name type="scientific">marine metagenome</name>
    <dbReference type="NCBI Taxonomy" id="408172"/>
    <lineage>
        <taxon>unclassified sequences</taxon>
        <taxon>metagenomes</taxon>
        <taxon>ecological metagenomes</taxon>
    </lineage>
</organism>
<name>A0A383DQV7_9ZZZZ</name>
<protein>
    <submittedName>
        <fullName evidence="1">Uncharacterized protein</fullName>
    </submittedName>
</protein>
<dbReference type="EMBL" id="UINC01219425">
    <property type="protein sequence ID" value="SVE46881.1"/>
    <property type="molecule type" value="Genomic_DNA"/>
</dbReference>